<dbReference type="InterPro" id="IPR006016">
    <property type="entry name" value="UspA"/>
</dbReference>
<dbReference type="Pfam" id="PF00582">
    <property type="entry name" value="Usp"/>
    <property type="match status" value="1"/>
</dbReference>
<evidence type="ECO:0000313" key="3">
    <source>
        <dbReference type="Proteomes" id="UP001596161"/>
    </source>
</evidence>
<dbReference type="SUPFAM" id="SSF52402">
    <property type="entry name" value="Adenine nucleotide alpha hydrolases-like"/>
    <property type="match status" value="2"/>
</dbReference>
<proteinExistence type="predicted"/>
<accession>A0ABW0EHE8</accession>
<organism evidence="2 3">
    <name type="scientific">Adhaeribacter terreus</name>
    <dbReference type="NCBI Taxonomy" id="529703"/>
    <lineage>
        <taxon>Bacteria</taxon>
        <taxon>Pseudomonadati</taxon>
        <taxon>Bacteroidota</taxon>
        <taxon>Cytophagia</taxon>
        <taxon>Cytophagales</taxon>
        <taxon>Hymenobacteraceae</taxon>
        <taxon>Adhaeribacter</taxon>
    </lineage>
</organism>
<feature type="domain" description="UspA" evidence="1">
    <location>
        <begin position="1"/>
        <end position="104"/>
    </location>
</feature>
<reference evidence="3" key="1">
    <citation type="journal article" date="2019" name="Int. J. Syst. Evol. Microbiol.">
        <title>The Global Catalogue of Microorganisms (GCM) 10K type strain sequencing project: providing services to taxonomists for standard genome sequencing and annotation.</title>
        <authorList>
            <consortium name="The Broad Institute Genomics Platform"/>
            <consortium name="The Broad Institute Genome Sequencing Center for Infectious Disease"/>
            <person name="Wu L."/>
            <person name="Ma J."/>
        </authorList>
    </citation>
    <scope>NUCLEOTIDE SEQUENCE [LARGE SCALE GENOMIC DNA]</scope>
    <source>
        <strain evidence="3">KACC 12602</strain>
    </source>
</reference>
<evidence type="ECO:0000259" key="1">
    <source>
        <dbReference type="Pfam" id="PF00582"/>
    </source>
</evidence>
<gene>
    <name evidence="2" type="ORF">ACFPIB_16915</name>
</gene>
<protein>
    <submittedName>
        <fullName evidence="2">Universal stress protein</fullName>
    </submittedName>
</protein>
<dbReference type="Proteomes" id="UP001596161">
    <property type="component" value="Unassembled WGS sequence"/>
</dbReference>
<dbReference type="Gene3D" id="3.40.50.12370">
    <property type="match status" value="1"/>
</dbReference>
<evidence type="ECO:0000313" key="2">
    <source>
        <dbReference type="EMBL" id="MFC5272299.1"/>
    </source>
</evidence>
<comment type="caution">
    <text evidence="2">The sequence shown here is derived from an EMBL/GenBank/DDBJ whole genome shotgun (WGS) entry which is preliminary data.</text>
</comment>
<dbReference type="RefSeq" id="WP_378018659.1">
    <property type="nucleotide sequence ID" value="NZ_JBHSKT010000014.1"/>
</dbReference>
<dbReference type="CDD" id="cd00293">
    <property type="entry name" value="USP-like"/>
    <property type="match status" value="1"/>
</dbReference>
<name>A0ABW0EHE8_9BACT</name>
<dbReference type="EMBL" id="JBHSKT010000014">
    <property type="protein sequence ID" value="MFC5272299.1"/>
    <property type="molecule type" value="Genomic_DNA"/>
</dbReference>
<keyword evidence="3" id="KW-1185">Reference proteome</keyword>
<sequence length="291" mass="33050">MKKLLLLTDLSDQSVNTYRYGLQLAKALKAEIVLLYCSSEKALTMTEQFSYLQKLRSFADRFANEPTTKAAKQPPVECFVTAGAPVNAIANMAETRQIDLLLTGENFLENLQTETPLPLQQLIPCPAILVPEGVQFKKIKEVVFATDFTNQDVEVAKGICNLADALKAHVSFLHFYPKKERNRRAQILHKGEELAAQLSCQTSLHLIEEEDLLEGMNDFAEKHRADLFVLATQDTHLLQLYFQQTYHKTQAYHTRVPLLNLYQERHAPCSASCTFCHSEHEHEQHAEKAVH</sequence>